<dbReference type="Proteomes" id="UP000629619">
    <property type="component" value="Unassembled WGS sequence"/>
</dbReference>
<dbReference type="PROSITE" id="PS51819">
    <property type="entry name" value="VOC"/>
    <property type="match status" value="1"/>
</dbReference>
<dbReference type="SUPFAM" id="SSF54593">
    <property type="entry name" value="Glyoxalase/Bleomycin resistance protein/Dihydroxybiphenyl dioxygenase"/>
    <property type="match status" value="1"/>
</dbReference>
<evidence type="ECO:0000313" key="3">
    <source>
        <dbReference type="Proteomes" id="UP000629619"/>
    </source>
</evidence>
<feature type="domain" description="VOC" evidence="1">
    <location>
        <begin position="4"/>
        <end position="122"/>
    </location>
</feature>
<protein>
    <submittedName>
        <fullName evidence="2">Glyoxalase</fullName>
    </submittedName>
</protein>
<reference evidence="2" key="1">
    <citation type="submission" date="2021-01" db="EMBL/GenBank/DDBJ databases">
        <title>Whole genome shotgun sequence of Actinoplanes siamensis NBRC 109076.</title>
        <authorList>
            <person name="Komaki H."/>
            <person name="Tamura T."/>
        </authorList>
    </citation>
    <scope>NUCLEOTIDE SEQUENCE</scope>
    <source>
        <strain evidence="2">NBRC 109076</strain>
    </source>
</reference>
<name>A0A919KDL9_9ACTN</name>
<dbReference type="RefSeq" id="WP_203676432.1">
    <property type="nucleotide sequence ID" value="NZ_BOMW01000004.1"/>
</dbReference>
<dbReference type="PANTHER" id="PTHR35908">
    <property type="entry name" value="HYPOTHETICAL FUSION PROTEIN"/>
    <property type="match status" value="1"/>
</dbReference>
<proteinExistence type="predicted"/>
<evidence type="ECO:0000313" key="2">
    <source>
        <dbReference type="EMBL" id="GIF02762.1"/>
    </source>
</evidence>
<dbReference type="InterPro" id="IPR041581">
    <property type="entry name" value="Glyoxalase_6"/>
</dbReference>
<accession>A0A919KDL9</accession>
<dbReference type="PANTHER" id="PTHR35908:SF1">
    <property type="entry name" value="CONSERVED PROTEIN"/>
    <property type="match status" value="1"/>
</dbReference>
<organism evidence="2 3">
    <name type="scientific">Actinoplanes siamensis</name>
    <dbReference type="NCBI Taxonomy" id="1223317"/>
    <lineage>
        <taxon>Bacteria</taxon>
        <taxon>Bacillati</taxon>
        <taxon>Actinomycetota</taxon>
        <taxon>Actinomycetes</taxon>
        <taxon>Micromonosporales</taxon>
        <taxon>Micromonosporaceae</taxon>
        <taxon>Actinoplanes</taxon>
    </lineage>
</organism>
<dbReference type="EMBL" id="BOMW01000004">
    <property type="protein sequence ID" value="GIF02762.1"/>
    <property type="molecule type" value="Genomic_DNA"/>
</dbReference>
<dbReference type="InterPro" id="IPR037523">
    <property type="entry name" value="VOC_core"/>
</dbReference>
<dbReference type="Pfam" id="PF18029">
    <property type="entry name" value="Glyoxalase_6"/>
    <property type="match status" value="1"/>
</dbReference>
<keyword evidence="3" id="KW-1185">Reference proteome</keyword>
<gene>
    <name evidence="2" type="ORF">Asi03nite_03000</name>
</gene>
<comment type="caution">
    <text evidence="2">The sequence shown here is derived from an EMBL/GenBank/DDBJ whole genome shotgun (WGS) entry which is preliminary data.</text>
</comment>
<dbReference type="Gene3D" id="3.10.180.10">
    <property type="entry name" value="2,3-Dihydroxybiphenyl 1,2-Dioxygenase, domain 1"/>
    <property type="match status" value="1"/>
</dbReference>
<evidence type="ECO:0000259" key="1">
    <source>
        <dbReference type="PROSITE" id="PS51819"/>
    </source>
</evidence>
<dbReference type="AlphaFoldDB" id="A0A919KDL9"/>
<dbReference type="InterPro" id="IPR029068">
    <property type="entry name" value="Glyas_Bleomycin-R_OHBP_Dase"/>
</dbReference>
<sequence length="126" mass="13649">MPLSIAQIVVDCADAQKLAEFWAQALGRPVDPDASSDFATIGHGASATGSAPALMFIKVPEPKHGKNRMHFDLAARQVPDWQSEVDRLLTLGATRVDEHQAFGWHWITMRDPEGNEFDLGAGAATP</sequence>
<dbReference type="CDD" id="cd06587">
    <property type="entry name" value="VOC"/>
    <property type="match status" value="1"/>
</dbReference>